<dbReference type="EMBL" id="CAJNOJ010000008">
    <property type="protein sequence ID" value="CAF0768704.1"/>
    <property type="molecule type" value="Genomic_DNA"/>
</dbReference>
<organism evidence="1 4">
    <name type="scientific">Adineta ricciae</name>
    <name type="common">Rotifer</name>
    <dbReference type="NCBI Taxonomy" id="249248"/>
    <lineage>
        <taxon>Eukaryota</taxon>
        <taxon>Metazoa</taxon>
        <taxon>Spiralia</taxon>
        <taxon>Gnathifera</taxon>
        <taxon>Rotifera</taxon>
        <taxon>Eurotatoria</taxon>
        <taxon>Bdelloidea</taxon>
        <taxon>Adinetida</taxon>
        <taxon>Adinetidae</taxon>
        <taxon>Adineta</taxon>
    </lineage>
</organism>
<gene>
    <name evidence="1" type="ORF">EDS130_LOCUS3182</name>
    <name evidence="2" type="ORF">XAT740_LOCUS25266</name>
</gene>
<dbReference type="OrthoDB" id="9987234at2759"/>
<protein>
    <submittedName>
        <fullName evidence="1">Uncharacterized protein</fullName>
    </submittedName>
</protein>
<dbReference type="Proteomes" id="UP000663828">
    <property type="component" value="Unassembled WGS sequence"/>
</dbReference>
<reference evidence="1" key="1">
    <citation type="submission" date="2021-02" db="EMBL/GenBank/DDBJ databases">
        <authorList>
            <person name="Nowell W R."/>
        </authorList>
    </citation>
    <scope>NUCLEOTIDE SEQUENCE</scope>
</reference>
<keyword evidence="3" id="KW-1185">Reference proteome</keyword>
<dbReference type="Proteomes" id="UP000663852">
    <property type="component" value="Unassembled WGS sequence"/>
</dbReference>
<proteinExistence type="predicted"/>
<accession>A0A813QMI9</accession>
<comment type="caution">
    <text evidence="1">The sequence shown here is derived from an EMBL/GenBank/DDBJ whole genome shotgun (WGS) entry which is preliminary data.</text>
</comment>
<evidence type="ECO:0000313" key="3">
    <source>
        <dbReference type="Proteomes" id="UP000663828"/>
    </source>
</evidence>
<evidence type="ECO:0000313" key="2">
    <source>
        <dbReference type="EMBL" id="CAF1231805.1"/>
    </source>
</evidence>
<dbReference type="AlphaFoldDB" id="A0A813QMI9"/>
<sequence length="169" mass="19456">MSKDRLKRKLVHHLNDIISEIHRLDNNCNIPLMNFSISSQLTTLSQEEICCPYLSHGSKPAILHSTANSEYRKKSSKMAFAFAARATSTPKSSPQQTRLLLKPHQTSTPRRSKRHSTVSALPANNIIPLKRLLYNKKDNQHRRRHSAVPFPKRSIVPRLHPIEENQQWI</sequence>
<evidence type="ECO:0000313" key="1">
    <source>
        <dbReference type="EMBL" id="CAF0768704.1"/>
    </source>
</evidence>
<name>A0A813QMI9_ADIRI</name>
<evidence type="ECO:0000313" key="4">
    <source>
        <dbReference type="Proteomes" id="UP000663852"/>
    </source>
</evidence>
<dbReference type="EMBL" id="CAJNOR010001993">
    <property type="protein sequence ID" value="CAF1231805.1"/>
    <property type="molecule type" value="Genomic_DNA"/>
</dbReference>